<reference evidence="11" key="2">
    <citation type="submission" date="2025-09" db="UniProtKB">
        <authorList>
            <consortium name="Ensembl"/>
        </authorList>
    </citation>
    <scope>IDENTIFICATION</scope>
</reference>
<evidence type="ECO:0000256" key="6">
    <source>
        <dbReference type="ARBA" id="ARBA00023157"/>
    </source>
</evidence>
<feature type="chain" id="PRO_5039894359" evidence="9">
    <location>
        <begin position="22"/>
        <end position="334"/>
    </location>
</feature>
<dbReference type="GO" id="GO:0005886">
    <property type="term" value="C:plasma membrane"/>
    <property type="evidence" value="ECO:0007669"/>
    <property type="project" value="UniProtKB-SubCell"/>
</dbReference>
<organism evidence="11 12">
    <name type="scientific">Cyprinus carpio carpio</name>
    <dbReference type="NCBI Taxonomy" id="630221"/>
    <lineage>
        <taxon>Eukaryota</taxon>
        <taxon>Metazoa</taxon>
        <taxon>Chordata</taxon>
        <taxon>Craniata</taxon>
        <taxon>Vertebrata</taxon>
        <taxon>Euteleostomi</taxon>
        <taxon>Actinopterygii</taxon>
        <taxon>Neopterygii</taxon>
        <taxon>Teleostei</taxon>
        <taxon>Ostariophysi</taxon>
        <taxon>Cypriniformes</taxon>
        <taxon>Cyprinidae</taxon>
        <taxon>Cyprininae</taxon>
        <taxon>Cyprinus</taxon>
    </lineage>
</organism>
<feature type="signal peptide" evidence="9">
    <location>
        <begin position="1"/>
        <end position="21"/>
    </location>
</feature>
<dbReference type="InterPro" id="IPR013783">
    <property type="entry name" value="Ig-like_fold"/>
</dbReference>
<evidence type="ECO:0000256" key="2">
    <source>
        <dbReference type="ARBA" id="ARBA00022475"/>
    </source>
</evidence>
<dbReference type="InterPro" id="IPR052051">
    <property type="entry name" value="TCR_complex_component"/>
</dbReference>
<evidence type="ECO:0000256" key="3">
    <source>
        <dbReference type="ARBA" id="ARBA00022729"/>
    </source>
</evidence>
<dbReference type="InterPro" id="IPR003599">
    <property type="entry name" value="Ig_sub"/>
</dbReference>
<evidence type="ECO:0000313" key="12">
    <source>
        <dbReference type="Proteomes" id="UP001108240"/>
    </source>
</evidence>
<protein>
    <submittedName>
        <fullName evidence="11">Novel immune-type receptor 5</fullName>
    </submittedName>
</protein>
<keyword evidence="12" id="KW-1185">Reference proteome</keyword>
<evidence type="ECO:0000313" key="11">
    <source>
        <dbReference type="Ensembl" id="ENSCCRP00000016859.2"/>
    </source>
</evidence>
<comment type="subcellular location">
    <subcellularLocation>
        <location evidence="1">Cell membrane</location>
    </subcellularLocation>
</comment>
<dbReference type="Proteomes" id="UP001108240">
    <property type="component" value="Unplaced"/>
</dbReference>
<dbReference type="Ensembl" id="ENSCCRT00000018390.2">
    <property type="protein sequence ID" value="ENSCCRP00000016859.2"/>
    <property type="gene ID" value="ENSCCRG00000009446.2"/>
</dbReference>
<dbReference type="SMART" id="SM00409">
    <property type="entry name" value="IG"/>
    <property type="match status" value="1"/>
</dbReference>
<evidence type="ECO:0000256" key="5">
    <source>
        <dbReference type="ARBA" id="ARBA00023136"/>
    </source>
</evidence>
<dbReference type="InterPro" id="IPR013106">
    <property type="entry name" value="Ig_V-set"/>
</dbReference>
<evidence type="ECO:0000256" key="7">
    <source>
        <dbReference type="ARBA" id="ARBA00023180"/>
    </source>
</evidence>
<feature type="transmembrane region" description="Helical" evidence="8">
    <location>
        <begin position="259"/>
        <end position="282"/>
    </location>
</feature>
<keyword evidence="2" id="KW-1003">Cell membrane</keyword>
<dbReference type="InterPro" id="IPR036179">
    <property type="entry name" value="Ig-like_dom_sf"/>
</dbReference>
<dbReference type="Pfam" id="PF07686">
    <property type="entry name" value="V-set"/>
    <property type="match status" value="1"/>
</dbReference>
<keyword evidence="8" id="KW-0812">Transmembrane</keyword>
<feature type="domain" description="Immunoglobulin" evidence="10">
    <location>
        <begin position="27"/>
        <end position="132"/>
    </location>
</feature>
<dbReference type="PANTHER" id="PTHR19433:SF133">
    <property type="entry name" value="IMMUNE-TYPE RECEPTOR 5 PRECURSOR-RELATED"/>
    <property type="match status" value="1"/>
</dbReference>
<dbReference type="CDD" id="cd00099">
    <property type="entry name" value="IgV"/>
    <property type="match status" value="1"/>
</dbReference>
<keyword evidence="8" id="KW-1133">Transmembrane helix</keyword>
<keyword evidence="7" id="KW-0325">Glycoprotein</keyword>
<keyword evidence="4" id="KW-0391">Immunity</keyword>
<dbReference type="GO" id="GO:0009617">
    <property type="term" value="P:response to bacterium"/>
    <property type="evidence" value="ECO:0007669"/>
    <property type="project" value="TreeGrafter"/>
</dbReference>
<keyword evidence="6" id="KW-1015">Disulfide bond</keyword>
<evidence type="ECO:0000256" key="9">
    <source>
        <dbReference type="SAM" id="SignalP"/>
    </source>
</evidence>
<dbReference type="SUPFAM" id="SSF48726">
    <property type="entry name" value="Immunoglobulin"/>
    <property type="match status" value="1"/>
</dbReference>
<dbReference type="AlphaFoldDB" id="A0A8C1AEG8"/>
<evidence type="ECO:0000256" key="4">
    <source>
        <dbReference type="ARBA" id="ARBA00022859"/>
    </source>
</evidence>
<evidence type="ECO:0000256" key="1">
    <source>
        <dbReference type="ARBA" id="ARBA00004236"/>
    </source>
</evidence>
<evidence type="ECO:0000259" key="10">
    <source>
        <dbReference type="SMART" id="SM00409"/>
    </source>
</evidence>
<dbReference type="PANTHER" id="PTHR19433">
    <property type="entry name" value="T-CELL RECEPTOR ALPHA CHAIN V REGION-RELATED"/>
    <property type="match status" value="1"/>
</dbReference>
<sequence length="334" mass="36897">MGKQRCVMVLLLTHVFVGLYGDIIQLHPVISAYEGDNVVLPCFIKLKPISMVLSYKQVTGEEPHLIASSLLHSSRSQFQNEFNSNHFDAVRGTDSFNLTVMNTTQSDLGMYYCATSFSNKIKFGIGTRLVIKGAEISKPTSLKLPKTELVKSEVNMPLQCSIQNELVSSGGVNRLYWFKHGSDESPPGFIYVHGNTSDGCVRSSEADCLSPTCEFNLPKKKFSSSQTGIYCALATCGEALFGNIYKHNPDNFNIQNTHLLFIIVLTVLLTSNITINIILCCLRRNESTNATESKYKQIQATDDDVSITENPLDEASLSKTAEELCVCPQLKGNI</sequence>
<reference evidence="11" key="1">
    <citation type="submission" date="2025-08" db="UniProtKB">
        <authorList>
            <consortium name="Ensembl"/>
        </authorList>
    </citation>
    <scope>IDENTIFICATION</scope>
</reference>
<dbReference type="GO" id="GO:0002376">
    <property type="term" value="P:immune system process"/>
    <property type="evidence" value="ECO:0007669"/>
    <property type="project" value="UniProtKB-KW"/>
</dbReference>
<keyword evidence="3 9" id="KW-0732">Signal</keyword>
<name>A0A8C1AEG8_CYPCA</name>
<keyword evidence="5 8" id="KW-0472">Membrane</keyword>
<dbReference type="OMA" id="ANVFTET"/>
<accession>A0A8C1AEG8</accession>
<proteinExistence type="predicted"/>
<dbReference type="Gene3D" id="2.60.40.10">
    <property type="entry name" value="Immunoglobulins"/>
    <property type="match status" value="2"/>
</dbReference>
<evidence type="ECO:0000256" key="8">
    <source>
        <dbReference type="SAM" id="Phobius"/>
    </source>
</evidence>
<dbReference type="GeneTree" id="ENSGT01030000234530"/>